<evidence type="ECO:0008006" key="3">
    <source>
        <dbReference type="Google" id="ProtNLM"/>
    </source>
</evidence>
<name>A0AAE0AQE9_9ROSI</name>
<dbReference type="PANTHER" id="PTHR33033:SF109">
    <property type="entry name" value="PROTEIN, PUTATIVE-RELATED"/>
    <property type="match status" value="1"/>
</dbReference>
<organism evidence="1 2">
    <name type="scientific">Dipteronia sinensis</name>
    <dbReference type="NCBI Taxonomy" id="43782"/>
    <lineage>
        <taxon>Eukaryota</taxon>
        <taxon>Viridiplantae</taxon>
        <taxon>Streptophyta</taxon>
        <taxon>Embryophyta</taxon>
        <taxon>Tracheophyta</taxon>
        <taxon>Spermatophyta</taxon>
        <taxon>Magnoliopsida</taxon>
        <taxon>eudicotyledons</taxon>
        <taxon>Gunneridae</taxon>
        <taxon>Pentapetalae</taxon>
        <taxon>rosids</taxon>
        <taxon>malvids</taxon>
        <taxon>Sapindales</taxon>
        <taxon>Sapindaceae</taxon>
        <taxon>Hippocastanoideae</taxon>
        <taxon>Acereae</taxon>
        <taxon>Dipteronia</taxon>
    </lineage>
</organism>
<dbReference type="CDD" id="cd06222">
    <property type="entry name" value="RNase_H_like"/>
    <property type="match status" value="1"/>
</dbReference>
<dbReference type="EMBL" id="JANJYJ010000003">
    <property type="protein sequence ID" value="KAK3222286.1"/>
    <property type="molecule type" value="Genomic_DNA"/>
</dbReference>
<dbReference type="InterPro" id="IPR044730">
    <property type="entry name" value="RNase_H-like_dom_plant"/>
</dbReference>
<accession>A0AAE0AQE9</accession>
<dbReference type="PANTHER" id="PTHR33033">
    <property type="entry name" value="POLYNUCLEOTIDYL TRANSFERASE, RIBONUCLEASE H-LIKE SUPERFAMILY PROTEIN-RELATED"/>
    <property type="match status" value="1"/>
</dbReference>
<keyword evidence="2" id="KW-1185">Reference proteome</keyword>
<evidence type="ECO:0000313" key="2">
    <source>
        <dbReference type="Proteomes" id="UP001281410"/>
    </source>
</evidence>
<evidence type="ECO:0000313" key="1">
    <source>
        <dbReference type="EMBL" id="KAK3222286.1"/>
    </source>
</evidence>
<dbReference type="Proteomes" id="UP001281410">
    <property type="component" value="Unassembled WGS sequence"/>
</dbReference>
<gene>
    <name evidence="1" type="ORF">Dsin_009311</name>
</gene>
<dbReference type="AlphaFoldDB" id="A0AAE0AQE9"/>
<protein>
    <recommendedName>
        <fullName evidence="3">RNase H type-1 domain-containing protein</fullName>
    </recommendedName>
</protein>
<reference evidence="1" key="1">
    <citation type="journal article" date="2023" name="Plant J.">
        <title>Genome sequences and population genomics provide insights into the demographic history, inbreeding, and mutation load of two 'living fossil' tree species of Dipteronia.</title>
        <authorList>
            <person name="Feng Y."/>
            <person name="Comes H.P."/>
            <person name="Chen J."/>
            <person name="Zhu S."/>
            <person name="Lu R."/>
            <person name="Zhang X."/>
            <person name="Li P."/>
            <person name="Qiu J."/>
            <person name="Olsen K.M."/>
            <person name="Qiu Y."/>
        </authorList>
    </citation>
    <scope>NUCLEOTIDE SEQUENCE</scope>
    <source>
        <strain evidence="1">NBL</strain>
    </source>
</reference>
<comment type="caution">
    <text evidence="1">The sequence shown here is derived from an EMBL/GenBank/DDBJ whole genome shotgun (WGS) entry which is preliminary data.</text>
</comment>
<sequence length="431" mass="48484">MSWWKVECCSNGDIKGWWESRAGMVPSTKYLKVWEVLFFTVVWTVWEARNRAVFNAKEANVLQAIDMVKFWVAWWFKHHSKGSKETLTAILLNVKEICVDSKPIKRHMRTDWIPPTSTDLKFNVDGFALGKPGPAGIGGVLRDCDGKVLCMFSCYIGIHDSDTVKVIAIHKACVLYASNQTLANRNIEIIVLRNWAPRGGESLSIMAKRDEGCAAGCGWGVRFSLEFLLCVCLLACCLVGYTDDFFRDFVEDNSGIDIIRIEDSGKRDERSQKQCVEISKDLFSFLRIATIVVSWLLLKFSEEEDEDWLLLKEVEEFFESGCRFVRIVTQINLLDNQISRVARDALNMSGDGNVPTIVEQIAVLTAQMTATTERLRVLEAENVAVRTLNAELRAIIDGVPNNVAPTLPILVLNNEQNAEGATPSIKKTLHL</sequence>
<proteinExistence type="predicted"/>